<evidence type="ECO:0000313" key="1">
    <source>
        <dbReference type="EMBL" id="GIU45613.1"/>
    </source>
</evidence>
<reference evidence="1" key="1">
    <citation type="submission" date="2021-05" db="EMBL/GenBank/DDBJ databases">
        <title>Molecular characterization for Shewanella algae harboring chromosomal blaOXA-55-like strains isolated from clinical and environment sample.</title>
        <authorList>
            <person name="Ohama Y."/>
            <person name="Aoki K."/>
            <person name="Harada S."/>
            <person name="Moriya K."/>
            <person name="Ishii Y."/>
            <person name="Tateda K."/>
        </authorList>
    </citation>
    <scope>NUCLEOTIDE SEQUENCE</scope>
    <source>
        <strain evidence="1">JCM 11563</strain>
    </source>
</reference>
<sequence>MNKILIAAAVVAVGAGGYWYSQQSTSLSTTDSAVLSYVPADTPLFSAQLNPFPIKDYINSLSDAYRQFPPGSFDELEQESDQRAQFFVSLLKSYADSMKDGDTFITTFGLAAEVRSYVYTLGAVPVFKIEVENADAIWAILDKAEAQSGLTHTPANLKGVDYRSYQLTDAEEKEQVSLVFAVHDGLFTATLSTSFTEATLLETALGVTSVDNSIADANIVEEIITKHGFTNEGVSFVNHKEIITALTSTDGNQLAGQLSKLYEIMGEDPMAELKTPACSSELAAIANNWPRTVAGYDELTVTDSHSAFGFRTVIESENQVLLGAYQKLRGYLPSYTQYIDNSVFSLGLGIDVNQMVPALTGIWDDMLTPEYQCGPLAEMQMQMSQQSPAMLGMFTGMANGVKGLGVSLIDYKISEDTQSPQLDSLDAVVTLSADNPATLFNMAKSFVPELANLQLPENGDAIELSSVVPIPAELNITPKLALKGNHLVLFSGEKGAAIADKLEKEPVTSNGLFVVSADYMKMFDPLLTFIEMTGEPIPEELEGMKHYDMRTQFTLDIDQQGFEIDTHMDSRATK</sequence>
<gene>
    <name evidence="1" type="ORF">TUM4438_19500</name>
</gene>
<dbReference type="EMBL" id="BPEY01000029">
    <property type="protein sequence ID" value="GIU45613.1"/>
    <property type="molecule type" value="Genomic_DNA"/>
</dbReference>
<protein>
    <recommendedName>
        <fullName evidence="3">DUF3352 domain-containing protein</fullName>
    </recommendedName>
</protein>
<accession>A0ABQ4PDU4</accession>
<organism evidence="1 2">
    <name type="scientific">Shewanella sairae</name>
    <dbReference type="NCBI Taxonomy" id="190310"/>
    <lineage>
        <taxon>Bacteria</taxon>
        <taxon>Pseudomonadati</taxon>
        <taxon>Pseudomonadota</taxon>
        <taxon>Gammaproteobacteria</taxon>
        <taxon>Alteromonadales</taxon>
        <taxon>Shewanellaceae</taxon>
        <taxon>Shewanella</taxon>
    </lineage>
</organism>
<proteinExistence type="predicted"/>
<evidence type="ECO:0000313" key="2">
    <source>
        <dbReference type="Proteomes" id="UP000887104"/>
    </source>
</evidence>
<dbReference type="RefSeq" id="WP_220780997.1">
    <property type="nucleotide sequence ID" value="NZ_BPEY01000029.1"/>
</dbReference>
<evidence type="ECO:0008006" key="3">
    <source>
        <dbReference type="Google" id="ProtNLM"/>
    </source>
</evidence>
<keyword evidence="2" id="KW-1185">Reference proteome</keyword>
<name>A0ABQ4PDU4_9GAMM</name>
<dbReference type="Proteomes" id="UP000887104">
    <property type="component" value="Unassembled WGS sequence"/>
</dbReference>
<comment type="caution">
    <text evidence="1">The sequence shown here is derived from an EMBL/GenBank/DDBJ whole genome shotgun (WGS) entry which is preliminary data.</text>
</comment>